<accession>A0A927E9C4</accession>
<dbReference type="CDD" id="cd07012">
    <property type="entry name" value="PBP2_Bug_TTT"/>
    <property type="match status" value="1"/>
</dbReference>
<feature type="signal peptide" evidence="2">
    <location>
        <begin position="1"/>
        <end position="22"/>
    </location>
</feature>
<dbReference type="PIRSF" id="PIRSF017082">
    <property type="entry name" value="YflP"/>
    <property type="match status" value="1"/>
</dbReference>
<comment type="similarity">
    <text evidence="1">Belongs to the UPF0065 (bug) family.</text>
</comment>
<organism evidence="3 4">
    <name type="scientific">Bosea spartocytisi</name>
    <dbReference type="NCBI Taxonomy" id="2773451"/>
    <lineage>
        <taxon>Bacteria</taxon>
        <taxon>Pseudomonadati</taxon>
        <taxon>Pseudomonadota</taxon>
        <taxon>Alphaproteobacteria</taxon>
        <taxon>Hyphomicrobiales</taxon>
        <taxon>Boseaceae</taxon>
        <taxon>Bosea</taxon>
    </lineage>
</organism>
<dbReference type="PANTHER" id="PTHR42928">
    <property type="entry name" value="TRICARBOXYLATE-BINDING PROTEIN"/>
    <property type="match status" value="1"/>
</dbReference>
<evidence type="ECO:0000256" key="1">
    <source>
        <dbReference type="ARBA" id="ARBA00006987"/>
    </source>
</evidence>
<dbReference type="PANTHER" id="PTHR42928:SF5">
    <property type="entry name" value="BLR1237 PROTEIN"/>
    <property type="match status" value="1"/>
</dbReference>
<dbReference type="InterPro" id="IPR006311">
    <property type="entry name" value="TAT_signal"/>
</dbReference>
<evidence type="ECO:0000256" key="2">
    <source>
        <dbReference type="SAM" id="SignalP"/>
    </source>
</evidence>
<sequence>MHLTRRSLVLGAASLAAGSALSTVARSQAAFPTRPMKLLVPYAAGGGTDAIARLVAQGIGEKLGQSLVVENNGSAGGNLITAQAASSPPDGYTVLLANQGPMVVNPHLFKNVRVDPLTAFDPVTLISDTPLALVVASKSSFQTARDLIDHAKKNNGKLTYGSAGNGSASHLATVLLARTAGFDAVHVPYRGAGPALTDLLAGQTDFMVTTVPSVLGLIEGKSVRLLAVTSPQRTKLFPETPTVAELGWPDYRATAWYGLVVPKGTPESIVKALRDATVSTINNDTIKERLRNEGAEPIGNEPAAFAEMMRAESRRWAELVKSANMSI</sequence>
<protein>
    <submittedName>
        <fullName evidence="3">Tripartite tricarboxylate transporter substrate binding protein</fullName>
    </submittedName>
</protein>
<dbReference type="InterPro" id="IPR005064">
    <property type="entry name" value="BUG"/>
</dbReference>
<feature type="chain" id="PRO_5036805222" evidence="2">
    <location>
        <begin position="23"/>
        <end position="327"/>
    </location>
</feature>
<evidence type="ECO:0000313" key="3">
    <source>
        <dbReference type="EMBL" id="MBD3846270.1"/>
    </source>
</evidence>
<evidence type="ECO:0000313" key="4">
    <source>
        <dbReference type="Proteomes" id="UP000619295"/>
    </source>
</evidence>
<keyword evidence="2" id="KW-0732">Signal</keyword>
<name>A0A927E9C4_9HYPH</name>
<dbReference type="Proteomes" id="UP000619295">
    <property type="component" value="Unassembled WGS sequence"/>
</dbReference>
<reference evidence="3" key="1">
    <citation type="submission" date="2020-09" db="EMBL/GenBank/DDBJ databases">
        <title>Bosea spartocytisi sp. nov. a root nodule endophyte of Spartocytisus supranubius in the high mountain ecosystem fo the Teide National Park (Canary Islands, Spain).</title>
        <authorList>
            <person name="Pulido-Suarez L."/>
            <person name="Peix A."/>
            <person name="Igual J.M."/>
            <person name="Socas-Perez N."/>
            <person name="Velazquez E."/>
            <person name="Flores-Felix J.D."/>
            <person name="Leon-Barrios M."/>
        </authorList>
    </citation>
    <scope>NUCLEOTIDE SEQUENCE</scope>
    <source>
        <strain evidence="3">SSUT16</strain>
    </source>
</reference>
<dbReference type="PROSITE" id="PS51318">
    <property type="entry name" value="TAT"/>
    <property type="match status" value="1"/>
</dbReference>
<proteinExistence type="inferred from homology"/>
<dbReference type="Pfam" id="PF03401">
    <property type="entry name" value="TctC"/>
    <property type="match status" value="1"/>
</dbReference>
<dbReference type="InterPro" id="IPR042100">
    <property type="entry name" value="Bug_dom1"/>
</dbReference>
<keyword evidence="4" id="KW-1185">Reference proteome</keyword>
<dbReference type="AlphaFoldDB" id="A0A927E9C4"/>
<dbReference type="Gene3D" id="3.40.190.150">
    <property type="entry name" value="Bordetella uptake gene, domain 1"/>
    <property type="match status" value="1"/>
</dbReference>
<dbReference type="Gene3D" id="3.40.190.10">
    <property type="entry name" value="Periplasmic binding protein-like II"/>
    <property type="match status" value="1"/>
</dbReference>
<comment type="caution">
    <text evidence="3">The sequence shown here is derived from an EMBL/GenBank/DDBJ whole genome shotgun (WGS) entry which is preliminary data.</text>
</comment>
<dbReference type="RefSeq" id="WP_051988138.1">
    <property type="nucleotide sequence ID" value="NZ_JACXWY010000005.1"/>
</dbReference>
<gene>
    <name evidence="3" type="ORF">IED13_11220</name>
</gene>
<dbReference type="SUPFAM" id="SSF53850">
    <property type="entry name" value="Periplasmic binding protein-like II"/>
    <property type="match status" value="1"/>
</dbReference>
<dbReference type="EMBL" id="JACXWY010000005">
    <property type="protein sequence ID" value="MBD3846270.1"/>
    <property type="molecule type" value="Genomic_DNA"/>
</dbReference>